<dbReference type="EMBL" id="JAESHT010000013">
    <property type="protein sequence ID" value="MBL3674795.1"/>
    <property type="molecule type" value="Genomic_DNA"/>
</dbReference>
<gene>
    <name evidence="1" type="ORF">JL111_15030</name>
</gene>
<evidence type="ECO:0000313" key="2">
    <source>
        <dbReference type="Proteomes" id="UP000644749"/>
    </source>
</evidence>
<dbReference type="Pfam" id="PF10711">
    <property type="entry name" value="DUF2513"/>
    <property type="match status" value="1"/>
</dbReference>
<name>A0ABS1S7U5_9RHOB</name>
<sequence length="70" mass="7873">MLPGRDDHAIAYHVARLANEGFIDATMQRVGGTEPDEVFLLYSIHATEWPGHDLLEHLRDKAVMERAKGC</sequence>
<dbReference type="InterPro" id="IPR019650">
    <property type="entry name" value="DUF2513"/>
</dbReference>
<protein>
    <submittedName>
        <fullName evidence="1">DUF2513 domain-containing protein</fullName>
    </submittedName>
</protein>
<keyword evidence="2" id="KW-1185">Reference proteome</keyword>
<reference evidence="1 2" key="1">
    <citation type="submission" date="2021-01" db="EMBL/GenBank/DDBJ databases">
        <title>011410 draft genome.</title>
        <authorList>
            <person name="Lang L."/>
        </authorList>
    </citation>
    <scope>NUCLEOTIDE SEQUENCE [LARGE SCALE GENOMIC DNA]</scope>
    <source>
        <strain evidence="1 2">KCTC 42845</strain>
    </source>
</reference>
<evidence type="ECO:0000313" key="1">
    <source>
        <dbReference type="EMBL" id="MBL3674795.1"/>
    </source>
</evidence>
<organism evidence="1 2">
    <name type="scientific">Paracoccus aerius</name>
    <dbReference type="NCBI Taxonomy" id="1915382"/>
    <lineage>
        <taxon>Bacteria</taxon>
        <taxon>Pseudomonadati</taxon>
        <taxon>Pseudomonadota</taxon>
        <taxon>Alphaproteobacteria</taxon>
        <taxon>Rhodobacterales</taxon>
        <taxon>Paracoccaceae</taxon>
        <taxon>Paracoccus</taxon>
    </lineage>
</organism>
<comment type="caution">
    <text evidence="1">The sequence shown here is derived from an EMBL/GenBank/DDBJ whole genome shotgun (WGS) entry which is preliminary data.</text>
</comment>
<dbReference type="RefSeq" id="WP_191311344.1">
    <property type="nucleotide sequence ID" value="NZ_BNCL01000013.1"/>
</dbReference>
<accession>A0ABS1S7U5</accession>
<dbReference type="Proteomes" id="UP000644749">
    <property type="component" value="Unassembled WGS sequence"/>
</dbReference>
<proteinExistence type="predicted"/>